<gene>
    <name evidence="3" type="ORF">GNZ18_18995</name>
</gene>
<organism evidence="3 4">
    <name type="scientific">Actinomadura litoris</name>
    <dbReference type="NCBI Taxonomy" id="2678616"/>
    <lineage>
        <taxon>Bacteria</taxon>
        <taxon>Bacillati</taxon>
        <taxon>Actinomycetota</taxon>
        <taxon>Actinomycetes</taxon>
        <taxon>Streptosporangiales</taxon>
        <taxon>Thermomonosporaceae</taxon>
        <taxon>Actinomadura</taxon>
    </lineage>
</organism>
<reference evidence="3 4" key="1">
    <citation type="submission" date="2019-11" db="EMBL/GenBank/DDBJ databases">
        <authorList>
            <person name="Cao P."/>
        </authorList>
    </citation>
    <scope>NUCLEOTIDE SEQUENCE [LARGE SCALE GENOMIC DNA]</scope>
    <source>
        <strain evidence="3 4">NEAU-AAG5</strain>
    </source>
</reference>
<dbReference type="AlphaFoldDB" id="A0A7K1L2R1"/>
<evidence type="ECO:0000313" key="4">
    <source>
        <dbReference type="Proteomes" id="UP000432015"/>
    </source>
</evidence>
<dbReference type="PROSITE" id="PS51664">
    <property type="entry name" value="YCAO"/>
    <property type="match status" value="1"/>
</dbReference>
<dbReference type="PANTHER" id="PTHR37809">
    <property type="entry name" value="RIBOSOMAL PROTEIN S12 METHYLTHIOTRANSFERASE ACCESSORY FACTOR YCAO"/>
    <property type="match status" value="1"/>
</dbReference>
<sequence>MPLRSQHRRRRADRRGGGTPPADGAASGRGRVGQLTAQDRYQRSGPLPREGALWCADHFRGARGFRAAAPHAGERAFPLPRARALIEAALDEAALRPRLTDLRGAWRCHLSHPDGTPVRDGVGAGKGDPQSAQVGALYEALEHHRGAALPARGEPVELLTAAQLAGTDLARDPALEPLAASGGPGAAACRRYTALDHSGRTLPVPVFLTNPAYLECPADRRHELGDVLDYAPLSRFSTNSGTAIGATRDEALVHALAEAVERDAFSLLLAGTFLLARPSPLRLVRPASLPDHLQELYLSAGWHAGGSVALIDMTSDLGVPAFCAHTSRDGRAAQGQGASLSAEHAVRRALNELIQVVAIRRGERNPPADLRAVESHPRLLEAARADFDPHLAGARPRDFLPTGAPAAPREHLQRLTATLTGYGYRPYGRVLRTEPNGVTTVSVFVPGLERFFAVTAGACVVPGPRGRALGPG</sequence>
<dbReference type="Pfam" id="PF02624">
    <property type="entry name" value="YcaO"/>
    <property type="match status" value="1"/>
</dbReference>
<comment type="caution">
    <text evidence="3">The sequence shown here is derived from an EMBL/GenBank/DDBJ whole genome shotgun (WGS) entry which is preliminary data.</text>
</comment>
<dbReference type="PANTHER" id="PTHR37809:SF1">
    <property type="entry name" value="RIBOSOMAL PROTEIN S12 METHYLTHIOTRANSFERASE ACCESSORY FACTOR YCAO"/>
    <property type="match status" value="1"/>
</dbReference>
<dbReference type="Proteomes" id="UP000432015">
    <property type="component" value="Unassembled WGS sequence"/>
</dbReference>
<name>A0A7K1L2R1_9ACTN</name>
<dbReference type="EMBL" id="WOFH01000006">
    <property type="protein sequence ID" value="MUN38677.1"/>
    <property type="molecule type" value="Genomic_DNA"/>
</dbReference>
<proteinExistence type="predicted"/>
<evidence type="ECO:0000313" key="3">
    <source>
        <dbReference type="EMBL" id="MUN38677.1"/>
    </source>
</evidence>
<accession>A0A7K1L2R1</accession>
<evidence type="ECO:0000259" key="2">
    <source>
        <dbReference type="PROSITE" id="PS51664"/>
    </source>
</evidence>
<dbReference type="InterPro" id="IPR003776">
    <property type="entry name" value="YcaO-like_dom"/>
</dbReference>
<dbReference type="Gene3D" id="3.30.1330.230">
    <property type="match status" value="1"/>
</dbReference>
<feature type="domain" description="YcaO" evidence="2">
    <location>
        <begin position="123"/>
        <end position="472"/>
    </location>
</feature>
<evidence type="ECO:0000256" key="1">
    <source>
        <dbReference type="SAM" id="MobiDB-lite"/>
    </source>
</evidence>
<protein>
    <recommendedName>
        <fullName evidence="2">YcaO domain-containing protein</fullName>
    </recommendedName>
</protein>
<feature type="region of interest" description="Disordered" evidence="1">
    <location>
        <begin position="1"/>
        <end position="47"/>
    </location>
</feature>
<keyword evidence="4" id="KW-1185">Reference proteome</keyword>
<feature type="compositionally biased region" description="Basic residues" evidence="1">
    <location>
        <begin position="1"/>
        <end position="13"/>
    </location>
</feature>